<accession>A0AAD4VF06</accession>
<organism evidence="2 3">
    <name type="scientific">Prunus dulcis</name>
    <name type="common">Almond</name>
    <name type="synonym">Amygdalus dulcis</name>
    <dbReference type="NCBI Taxonomy" id="3755"/>
    <lineage>
        <taxon>Eukaryota</taxon>
        <taxon>Viridiplantae</taxon>
        <taxon>Streptophyta</taxon>
        <taxon>Embryophyta</taxon>
        <taxon>Tracheophyta</taxon>
        <taxon>Spermatophyta</taxon>
        <taxon>Magnoliopsida</taxon>
        <taxon>eudicotyledons</taxon>
        <taxon>Gunneridae</taxon>
        <taxon>Pentapetalae</taxon>
        <taxon>rosids</taxon>
        <taxon>fabids</taxon>
        <taxon>Rosales</taxon>
        <taxon>Rosaceae</taxon>
        <taxon>Amygdaloideae</taxon>
        <taxon>Amygdaleae</taxon>
        <taxon>Prunus</taxon>
    </lineage>
</organism>
<sequence>MHLFGEVARLIPRHPSLREELRVGETLELQISSTSAIIRQKVELVRKKRHEVKSIDEQIRQLQERKAAILAEVSKDIRSYRPLEAQLRQDSVVVKSLEARKLPIISALSAGESACESFRTALYSLFPDV</sequence>
<name>A0AAD4VF06_PRUDU</name>
<comment type="caution">
    <text evidence="2">The sequence shown here is derived from an EMBL/GenBank/DDBJ whole genome shotgun (WGS) entry which is preliminary data.</text>
</comment>
<proteinExistence type="predicted"/>
<feature type="coiled-coil region" evidence="1">
    <location>
        <begin position="45"/>
        <end position="72"/>
    </location>
</feature>
<evidence type="ECO:0000256" key="1">
    <source>
        <dbReference type="SAM" id="Coils"/>
    </source>
</evidence>
<gene>
    <name evidence="2" type="ORF">L3X38_032938</name>
</gene>
<evidence type="ECO:0000313" key="3">
    <source>
        <dbReference type="Proteomes" id="UP001054821"/>
    </source>
</evidence>
<evidence type="ECO:0000313" key="2">
    <source>
        <dbReference type="EMBL" id="KAI5323865.1"/>
    </source>
</evidence>
<keyword evidence="3" id="KW-1185">Reference proteome</keyword>
<dbReference type="EMBL" id="JAJFAZ020000006">
    <property type="protein sequence ID" value="KAI5323865.1"/>
    <property type="molecule type" value="Genomic_DNA"/>
</dbReference>
<keyword evidence="1" id="KW-0175">Coiled coil</keyword>
<protein>
    <submittedName>
        <fullName evidence="2">Uncharacterized protein</fullName>
    </submittedName>
</protein>
<reference evidence="2 3" key="1">
    <citation type="journal article" date="2022" name="G3 (Bethesda)">
        <title>Whole-genome sequence and methylome profiling of the almond [Prunus dulcis (Mill.) D.A. Webb] cultivar 'Nonpareil'.</title>
        <authorList>
            <person name="D'Amico-Willman K.M."/>
            <person name="Ouma W.Z."/>
            <person name="Meulia T."/>
            <person name="Sideli G.M."/>
            <person name="Gradziel T.M."/>
            <person name="Fresnedo-Ramirez J."/>
        </authorList>
    </citation>
    <scope>NUCLEOTIDE SEQUENCE [LARGE SCALE GENOMIC DNA]</scope>
    <source>
        <strain evidence="2">Clone GOH B32 T37-40</strain>
    </source>
</reference>
<dbReference type="Proteomes" id="UP001054821">
    <property type="component" value="Chromosome 6"/>
</dbReference>
<dbReference type="AlphaFoldDB" id="A0AAD4VF06"/>